<gene>
    <name evidence="9" type="ORF">JZO70_13020</name>
</gene>
<dbReference type="EMBL" id="JAFREM010000019">
    <property type="protein sequence ID" value="MBO1307092.1"/>
    <property type="molecule type" value="Genomic_DNA"/>
</dbReference>
<feature type="transmembrane region" description="Helical" evidence="8">
    <location>
        <begin position="21"/>
        <end position="38"/>
    </location>
</feature>
<dbReference type="Proteomes" id="UP000664601">
    <property type="component" value="Unassembled WGS sequence"/>
</dbReference>
<dbReference type="Pfam" id="PF03547">
    <property type="entry name" value="Mem_trans"/>
    <property type="match status" value="2"/>
</dbReference>
<keyword evidence="5 8" id="KW-0812">Transmembrane</keyword>
<keyword evidence="10" id="KW-1185">Reference proteome</keyword>
<keyword evidence="3" id="KW-0813">Transport</keyword>
<feature type="transmembrane region" description="Helical" evidence="8">
    <location>
        <begin position="110"/>
        <end position="131"/>
    </location>
</feature>
<accession>A0ABS3LBT7</accession>
<keyword evidence="6 8" id="KW-1133">Transmembrane helix</keyword>
<feature type="transmembrane region" description="Helical" evidence="8">
    <location>
        <begin position="203"/>
        <end position="226"/>
    </location>
</feature>
<evidence type="ECO:0000256" key="8">
    <source>
        <dbReference type="SAM" id="Phobius"/>
    </source>
</evidence>
<evidence type="ECO:0000313" key="10">
    <source>
        <dbReference type="Proteomes" id="UP000664601"/>
    </source>
</evidence>
<evidence type="ECO:0000256" key="4">
    <source>
        <dbReference type="ARBA" id="ARBA00022475"/>
    </source>
</evidence>
<dbReference type="Gene3D" id="1.20.1530.20">
    <property type="match status" value="1"/>
</dbReference>
<keyword evidence="7 8" id="KW-0472">Membrane</keyword>
<feature type="transmembrane region" description="Helical" evidence="8">
    <location>
        <begin position="82"/>
        <end position="104"/>
    </location>
</feature>
<evidence type="ECO:0000256" key="6">
    <source>
        <dbReference type="ARBA" id="ARBA00022989"/>
    </source>
</evidence>
<proteinExistence type="inferred from homology"/>
<feature type="transmembrane region" description="Helical" evidence="8">
    <location>
        <begin position="44"/>
        <end position="70"/>
    </location>
</feature>
<evidence type="ECO:0000313" key="9">
    <source>
        <dbReference type="EMBL" id="MBO1307092.1"/>
    </source>
</evidence>
<comment type="subcellular location">
    <subcellularLocation>
        <location evidence="1">Cell membrane</location>
        <topology evidence="1">Multi-pass membrane protein</topology>
    </subcellularLocation>
</comment>
<name>A0ABS3LBT7_9ENTE</name>
<evidence type="ECO:0000256" key="2">
    <source>
        <dbReference type="ARBA" id="ARBA00010145"/>
    </source>
</evidence>
<protein>
    <submittedName>
        <fullName evidence="9">AEC family transporter</fullName>
    </submittedName>
</protein>
<evidence type="ECO:0000256" key="1">
    <source>
        <dbReference type="ARBA" id="ARBA00004651"/>
    </source>
</evidence>
<feature type="transmembrane region" description="Helical" evidence="8">
    <location>
        <begin position="232"/>
        <end position="253"/>
    </location>
</feature>
<evidence type="ECO:0000256" key="3">
    <source>
        <dbReference type="ARBA" id="ARBA00022448"/>
    </source>
</evidence>
<feature type="transmembrane region" description="Helical" evidence="8">
    <location>
        <begin position="265"/>
        <end position="285"/>
    </location>
</feature>
<comment type="similarity">
    <text evidence="2">Belongs to the auxin efflux carrier (TC 2.A.69) family.</text>
</comment>
<organism evidence="9 10">
    <name type="scientific">Candidatus Enterococcus moelleringii</name>
    <dbReference type="NCBI Taxonomy" id="2815325"/>
    <lineage>
        <taxon>Bacteria</taxon>
        <taxon>Bacillati</taxon>
        <taxon>Bacillota</taxon>
        <taxon>Bacilli</taxon>
        <taxon>Lactobacillales</taxon>
        <taxon>Enterococcaceae</taxon>
        <taxon>Enterococcus</taxon>
    </lineage>
</organism>
<comment type="caution">
    <text evidence="9">The sequence shown here is derived from an EMBL/GenBank/DDBJ whole genome shotgun (WGS) entry which is preliminary data.</text>
</comment>
<reference evidence="9 10" key="1">
    <citation type="submission" date="2021-03" db="EMBL/GenBank/DDBJ databases">
        <title>Enterococcal diversity collection.</title>
        <authorList>
            <person name="Gilmore M.S."/>
            <person name="Schwartzman J."/>
            <person name="Van Tyne D."/>
            <person name="Martin M."/>
            <person name="Earl A.M."/>
            <person name="Manson A.L."/>
            <person name="Straub T."/>
            <person name="Salamzade R."/>
            <person name="Saavedra J."/>
            <person name="Lebreton F."/>
            <person name="Prichula J."/>
            <person name="Schaufler K."/>
            <person name="Gaca A."/>
            <person name="Sgardioli B."/>
            <person name="Wagenaar J."/>
            <person name="Strong T."/>
        </authorList>
    </citation>
    <scope>NUCLEOTIDE SEQUENCE [LARGE SCALE GENOMIC DNA]</scope>
    <source>
        <strain evidence="9 10">669A</strain>
    </source>
</reference>
<dbReference type="PANTHER" id="PTHR36838">
    <property type="entry name" value="AUXIN EFFLUX CARRIER FAMILY PROTEIN"/>
    <property type="match status" value="1"/>
</dbReference>
<feature type="transmembrane region" description="Helical" evidence="8">
    <location>
        <begin position="170"/>
        <end position="191"/>
    </location>
</feature>
<dbReference type="InterPro" id="IPR038770">
    <property type="entry name" value="Na+/solute_symporter_sf"/>
</dbReference>
<dbReference type="PANTHER" id="PTHR36838:SF1">
    <property type="entry name" value="SLR1864 PROTEIN"/>
    <property type="match status" value="1"/>
</dbReference>
<dbReference type="InterPro" id="IPR004776">
    <property type="entry name" value="Mem_transp_PIN-like"/>
</dbReference>
<evidence type="ECO:0000256" key="7">
    <source>
        <dbReference type="ARBA" id="ARBA00023136"/>
    </source>
</evidence>
<sequence>MGLVMARKEWLGKEVQANFSVLITNFALPCAVFNSFQIEYSEEILGLIFRSLALAVVFFTALYLLSLLFARVFRIAEKIRSIWIGCSTFSSVLFIGIPIVSALFGEIGLVILIAFNTIGNLFLFGLGESIFAGRMLVSPRKILSTPAIIAAVLGFLFFVFQITVPEVVSTPLQAIAGFTTPLAMMINGALLSKTLSPRLFTNLSTLQFCFVRLIVIPIILIFFFKVFVTDPLLLQIVALVSCMPSGAVNSVFAEKYSGQGQIASEFIIVSTLLSIVTIPTIFYLVL</sequence>
<evidence type="ECO:0000256" key="5">
    <source>
        <dbReference type="ARBA" id="ARBA00022692"/>
    </source>
</evidence>
<keyword evidence="4" id="KW-1003">Cell membrane</keyword>
<feature type="transmembrane region" description="Helical" evidence="8">
    <location>
        <begin position="143"/>
        <end position="164"/>
    </location>
</feature>